<dbReference type="Proteomes" id="UP000699042">
    <property type="component" value="Unassembled WGS sequence"/>
</dbReference>
<proteinExistence type="predicted"/>
<feature type="region of interest" description="Disordered" evidence="1">
    <location>
        <begin position="174"/>
        <end position="194"/>
    </location>
</feature>
<feature type="compositionally biased region" description="Basic and acidic residues" evidence="1">
    <location>
        <begin position="176"/>
        <end position="194"/>
    </location>
</feature>
<keyword evidence="3" id="KW-1185">Reference proteome</keyword>
<protein>
    <submittedName>
        <fullName evidence="2">Uncharacterized protein</fullName>
    </submittedName>
</protein>
<gene>
    <name evidence="2" type="ORF">JMJ77_007986</name>
</gene>
<evidence type="ECO:0000313" key="3">
    <source>
        <dbReference type="Proteomes" id="UP000699042"/>
    </source>
</evidence>
<accession>A0A9P7RGB2</accession>
<comment type="caution">
    <text evidence="2">The sequence shown here is derived from an EMBL/GenBank/DDBJ whole genome shotgun (WGS) entry which is preliminary data.</text>
</comment>
<organism evidence="2 3">
    <name type="scientific">Colletotrichum scovillei</name>
    <dbReference type="NCBI Taxonomy" id="1209932"/>
    <lineage>
        <taxon>Eukaryota</taxon>
        <taxon>Fungi</taxon>
        <taxon>Dikarya</taxon>
        <taxon>Ascomycota</taxon>
        <taxon>Pezizomycotina</taxon>
        <taxon>Sordariomycetes</taxon>
        <taxon>Hypocreomycetidae</taxon>
        <taxon>Glomerellales</taxon>
        <taxon>Glomerellaceae</taxon>
        <taxon>Colletotrichum</taxon>
        <taxon>Colletotrichum acutatum species complex</taxon>
    </lineage>
</organism>
<name>A0A9P7RGB2_9PEZI</name>
<dbReference type="AlphaFoldDB" id="A0A9P7RGB2"/>
<evidence type="ECO:0000313" key="2">
    <source>
        <dbReference type="EMBL" id="KAG7055531.1"/>
    </source>
</evidence>
<dbReference type="EMBL" id="JAESDN010000002">
    <property type="protein sequence ID" value="KAG7055531.1"/>
    <property type="molecule type" value="Genomic_DNA"/>
</dbReference>
<reference evidence="2" key="1">
    <citation type="submission" date="2021-05" db="EMBL/GenBank/DDBJ databases">
        <title>Comparative genomics of three Colletotrichum scovillei strains and genetic complementation revealed genes involved fungal growth and virulence on chili pepper.</title>
        <authorList>
            <person name="Hsieh D.-K."/>
            <person name="Chuang S.-C."/>
            <person name="Chen C.-Y."/>
            <person name="Chao Y.-T."/>
            <person name="Lu M.-Y.J."/>
            <person name="Lee M.-H."/>
            <person name="Shih M.-C."/>
        </authorList>
    </citation>
    <scope>NUCLEOTIDE SEQUENCE</scope>
    <source>
        <strain evidence="2">Coll-153</strain>
    </source>
</reference>
<sequence length="203" mass="22388">MTLPPDSVFCASPACQLNPIHPQQYQARQIWILSRERHVHEPQPASPVRTSTVSAQTWTWNGQGVHDLGTSCLAASVVMEAPLASGTQRKRLHFGVLQNLPLPIVSALSPHITPENTWMSNSLTVICQPARRNCIVPDPANRLPSGMVRVDLQGSGCFHQDICLLKMNQTSTKATRLSESDARARETGKSLRDKSLVHAMLRK</sequence>
<evidence type="ECO:0000256" key="1">
    <source>
        <dbReference type="SAM" id="MobiDB-lite"/>
    </source>
</evidence>